<dbReference type="GO" id="GO:0061702">
    <property type="term" value="C:canonical inflammasome complex"/>
    <property type="evidence" value="ECO:0007669"/>
    <property type="project" value="UniProtKB-SubCell"/>
</dbReference>
<evidence type="ECO:0000313" key="10">
    <source>
        <dbReference type="Proteomes" id="UP000694523"/>
    </source>
</evidence>
<dbReference type="PROSITE" id="PS50824">
    <property type="entry name" value="DAPIN"/>
    <property type="match status" value="1"/>
</dbReference>
<dbReference type="CDD" id="cd08330">
    <property type="entry name" value="CARD_ASC_NALP1"/>
    <property type="match status" value="1"/>
</dbReference>
<evidence type="ECO:0000256" key="5">
    <source>
        <dbReference type="ARBA" id="ARBA00023198"/>
    </source>
</evidence>
<dbReference type="GO" id="GO:0042981">
    <property type="term" value="P:regulation of apoptotic process"/>
    <property type="evidence" value="ECO:0007669"/>
    <property type="project" value="InterPro"/>
</dbReference>
<keyword evidence="2" id="KW-0963">Cytoplasm</keyword>
<feature type="domain" description="Pyrin" evidence="8">
    <location>
        <begin position="1"/>
        <end position="91"/>
    </location>
</feature>
<comment type="subcellular location">
    <subcellularLocation>
        <location evidence="1">Inflammasome</location>
    </subcellularLocation>
</comment>
<evidence type="ECO:0000256" key="4">
    <source>
        <dbReference type="ARBA" id="ARBA00022859"/>
    </source>
</evidence>
<evidence type="ECO:0000259" key="8">
    <source>
        <dbReference type="PROSITE" id="PS50824"/>
    </source>
</evidence>
<dbReference type="Ensembl" id="ENSNMLT00000010463.1">
    <property type="protein sequence ID" value="ENSNMLP00000009249.1"/>
    <property type="gene ID" value="ENSNMLG00000006450.1"/>
</dbReference>
<organism evidence="9 10">
    <name type="scientific">Neogobius melanostomus</name>
    <name type="common">round goby</name>
    <dbReference type="NCBI Taxonomy" id="47308"/>
    <lineage>
        <taxon>Eukaryota</taxon>
        <taxon>Metazoa</taxon>
        <taxon>Chordata</taxon>
        <taxon>Craniata</taxon>
        <taxon>Vertebrata</taxon>
        <taxon>Euteleostomi</taxon>
        <taxon>Actinopterygii</taxon>
        <taxon>Neopterygii</taxon>
        <taxon>Teleostei</taxon>
        <taxon>Neoteleostei</taxon>
        <taxon>Acanthomorphata</taxon>
        <taxon>Gobiaria</taxon>
        <taxon>Gobiiformes</taxon>
        <taxon>Gobioidei</taxon>
        <taxon>Gobiidae</taxon>
        <taxon>Benthophilinae</taxon>
        <taxon>Neogobiini</taxon>
        <taxon>Neogobius</taxon>
    </lineage>
</organism>
<dbReference type="PROSITE" id="PS50209">
    <property type="entry name" value="CARD"/>
    <property type="match status" value="1"/>
</dbReference>
<evidence type="ECO:0000256" key="1">
    <source>
        <dbReference type="ARBA" id="ARBA00004110"/>
    </source>
</evidence>
<dbReference type="FunFam" id="1.10.533.10:FF:000013">
    <property type="entry name" value="Apoptosis-associated speck-like protein containing a CARD"/>
    <property type="match status" value="1"/>
</dbReference>
<dbReference type="Proteomes" id="UP000694523">
    <property type="component" value="Unplaced"/>
</dbReference>
<proteinExistence type="predicted"/>
<keyword evidence="4" id="KW-0391">Immunity</keyword>
<dbReference type="InterPro" id="IPR051249">
    <property type="entry name" value="NLRP_Inflammasome"/>
</dbReference>
<feature type="domain" description="CARD" evidence="7">
    <location>
        <begin position="100"/>
        <end position="191"/>
    </location>
</feature>
<keyword evidence="10" id="KW-1185">Reference proteome</keyword>
<dbReference type="PANTHER" id="PTHR46985">
    <property type="entry name" value="NACHT, LRR AND PYD DOMAINS-CONTAINING PROTEIN 1"/>
    <property type="match status" value="1"/>
</dbReference>
<dbReference type="InterPro" id="IPR001315">
    <property type="entry name" value="CARD"/>
</dbReference>
<evidence type="ECO:0000313" key="9">
    <source>
        <dbReference type="Ensembl" id="ENSNMLP00000009249.1"/>
    </source>
</evidence>
<keyword evidence="6" id="KW-1271">Inflammasome</keyword>
<keyword evidence="3" id="KW-0399">Innate immunity</keyword>
<dbReference type="InterPro" id="IPR033516">
    <property type="entry name" value="CARD8/ASC/NALP1_CARD"/>
</dbReference>
<reference evidence="9" key="2">
    <citation type="submission" date="2025-09" db="UniProtKB">
        <authorList>
            <consortium name="Ensembl"/>
        </authorList>
    </citation>
    <scope>IDENTIFICATION</scope>
</reference>
<dbReference type="Gene3D" id="1.10.533.10">
    <property type="entry name" value="Death Domain, Fas"/>
    <property type="match status" value="2"/>
</dbReference>
<dbReference type="AlphaFoldDB" id="A0A8C6SRQ4"/>
<evidence type="ECO:0000256" key="6">
    <source>
        <dbReference type="ARBA" id="ARBA00023233"/>
    </source>
</evidence>
<protein>
    <recommendedName>
        <fullName evidence="11">Apoptosis-associated speck-like protein containing a CARD</fullName>
    </recommendedName>
</protein>
<dbReference type="InterPro" id="IPR004020">
    <property type="entry name" value="DAPIN"/>
</dbReference>
<accession>A0A8C6SRQ4</accession>
<evidence type="ECO:0000256" key="2">
    <source>
        <dbReference type="ARBA" id="ARBA00022490"/>
    </source>
</evidence>
<reference evidence="9" key="1">
    <citation type="submission" date="2025-08" db="UniProtKB">
        <authorList>
            <consortium name="Ensembl"/>
        </authorList>
    </citation>
    <scope>IDENTIFICATION</scope>
</reference>
<name>A0A8C6SRQ4_9GOBI</name>
<dbReference type="PANTHER" id="PTHR46985:SF2">
    <property type="entry name" value="APOPTOSIS-ASSOCIATED SPECK-LIKE PROTEIN CONTAINING A CARD"/>
    <property type="match status" value="1"/>
</dbReference>
<dbReference type="SMART" id="SM01289">
    <property type="entry name" value="PYRIN"/>
    <property type="match status" value="1"/>
</dbReference>
<sequence length="192" mass="21463">MASPRIMIADALEDLSTEDLTRFTARLKEPRGDEHKPARLKQAQLIGKDHLGLADLLADSFSGNAVSITVALLRAIGANRVADELGECGRARTEKNDPIRTLVKGHFVDRNRKELIDRVSNVVPILDHLLQEKVLRDEQYDDAMAERTAQTKMRFLFSGPLKSAGVRGKDVLLSALKEYEPYLIEDLEEKEG</sequence>
<dbReference type="InterPro" id="IPR011029">
    <property type="entry name" value="DEATH-like_dom_sf"/>
</dbReference>
<dbReference type="SUPFAM" id="SSF47986">
    <property type="entry name" value="DEATH domain"/>
    <property type="match status" value="2"/>
</dbReference>
<evidence type="ECO:0000256" key="3">
    <source>
        <dbReference type="ARBA" id="ARBA00022588"/>
    </source>
</evidence>
<dbReference type="GO" id="GO:0045087">
    <property type="term" value="P:innate immune response"/>
    <property type="evidence" value="ECO:0007669"/>
    <property type="project" value="UniProtKB-KW"/>
</dbReference>
<dbReference type="Pfam" id="PF02758">
    <property type="entry name" value="PYRIN"/>
    <property type="match status" value="1"/>
</dbReference>
<evidence type="ECO:0000259" key="7">
    <source>
        <dbReference type="PROSITE" id="PS50209"/>
    </source>
</evidence>
<dbReference type="Pfam" id="PF00619">
    <property type="entry name" value="CARD"/>
    <property type="match status" value="1"/>
</dbReference>
<dbReference type="GO" id="GO:0006954">
    <property type="term" value="P:inflammatory response"/>
    <property type="evidence" value="ECO:0007669"/>
    <property type="project" value="UniProtKB-KW"/>
</dbReference>
<evidence type="ECO:0008006" key="11">
    <source>
        <dbReference type="Google" id="ProtNLM"/>
    </source>
</evidence>
<keyword evidence="5" id="KW-0395">Inflammatory response</keyword>